<evidence type="ECO:0000256" key="1">
    <source>
        <dbReference type="ARBA" id="ARBA00023016"/>
    </source>
</evidence>
<organism evidence="6 7">
    <name type="scientific">Heterostelium pallidum (strain ATCC 26659 / Pp 5 / PN500)</name>
    <name type="common">Cellular slime mold</name>
    <name type="synonym">Polysphondylium pallidum</name>
    <dbReference type="NCBI Taxonomy" id="670386"/>
    <lineage>
        <taxon>Eukaryota</taxon>
        <taxon>Amoebozoa</taxon>
        <taxon>Evosea</taxon>
        <taxon>Eumycetozoa</taxon>
        <taxon>Dictyostelia</taxon>
        <taxon>Acytosteliales</taxon>
        <taxon>Acytosteliaceae</taxon>
        <taxon>Heterostelium</taxon>
    </lineage>
</organism>
<dbReference type="STRING" id="670386.D3B689"/>
<dbReference type="InterPro" id="IPR008978">
    <property type="entry name" value="HSP20-like_chaperone"/>
</dbReference>
<reference evidence="6 7" key="1">
    <citation type="journal article" date="2011" name="Genome Res.">
        <title>Phylogeny-wide analysis of social amoeba genomes highlights ancient origins for complex intercellular communication.</title>
        <authorList>
            <person name="Heidel A.J."/>
            <person name="Lawal H.M."/>
            <person name="Felder M."/>
            <person name="Schilde C."/>
            <person name="Helps N.R."/>
            <person name="Tunggal B."/>
            <person name="Rivero F."/>
            <person name="John U."/>
            <person name="Schleicher M."/>
            <person name="Eichinger L."/>
            <person name="Platzer M."/>
            <person name="Noegel A.A."/>
            <person name="Schaap P."/>
            <person name="Gloeckner G."/>
        </authorList>
    </citation>
    <scope>NUCLEOTIDE SEQUENCE [LARGE SCALE GENOMIC DNA]</scope>
    <source>
        <strain evidence="7">ATCC 26659 / Pp 5 / PN500</strain>
    </source>
</reference>
<feature type="domain" description="SHSP" evidence="5">
    <location>
        <begin position="44"/>
        <end position="213"/>
    </location>
</feature>
<evidence type="ECO:0000313" key="7">
    <source>
        <dbReference type="Proteomes" id="UP000001396"/>
    </source>
</evidence>
<comment type="caution">
    <text evidence="6">The sequence shown here is derived from an EMBL/GenBank/DDBJ whole genome shotgun (WGS) entry which is preliminary data.</text>
</comment>
<dbReference type="CDD" id="cd06464">
    <property type="entry name" value="ACD_sHsps-like"/>
    <property type="match status" value="1"/>
</dbReference>
<dbReference type="RefSeq" id="XP_020435504.1">
    <property type="nucleotide sequence ID" value="XM_020575090.1"/>
</dbReference>
<dbReference type="EMBL" id="ADBJ01000017">
    <property type="protein sequence ID" value="EFA83387.1"/>
    <property type="molecule type" value="Genomic_DNA"/>
</dbReference>
<dbReference type="InterPro" id="IPR002068">
    <property type="entry name" value="A-crystallin/Hsp20_dom"/>
</dbReference>
<feature type="compositionally biased region" description="Basic and acidic residues" evidence="4">
    <location>
        <begin position="134"/>
        <end position="153"/>
    </location>
</feature>
<evidence type="ECO:0000259" key="5">
    <source>
        <dbReference type="PROSITE" id="PS01031"/>
    </source>
</evidence>
<name>D3B689_HETP5</name>
<gene>
    <name evidence="6" type="primary">hspG8</name>
    <name evidence="6" type="ORF">PPL_04180</name>
</gene>
<dbReference type="InterPro" id="IPR031107">
    <property type="entry name" value="Small_HSP"/>
</dbReference>
<sequence length="213" mass="24427">MSVSFYSPFFTRLPNNCSSANPNKNNILSLFDEEFWNNQVNKQSTPKEWSPKSDYQLDEENVIIQFELPGLKKDQINIDIKDSTLTISGEKKESFYEVEPSSPLSSSTTDSSSNDEDTPRIEDDDNENQSTESEESKKSTTEDETKSNSESKATKKRLIRKREIVYGRFKRIFQLPKDIDLESASAKHEDGILTFTIKRVQPEPPKSTKIQIQ</sequence>
<feature type="compositionally biased region" description="Low complexity" evidence="4">
    <location>
        <begin position="97"/>
        <end position="112"/>
    </location>
</feature>
<dbReference type="PROSITE" id="PS01031">
    <property type="entry name" value="SHSP"/>
    <property type="match status" value="1"/>
</dbReference>
<dbReference type="Pfam" id="PF00011">
    <property type="entry name" value="HSP20"/>
    <property type="match status" value="2"/>
</dbReference>
<dbReference type="GeneID" id="31359667"/>
<evidence type="ECO:0000256" key="4">
    <source>
        <dbReference type="SAM" id="MobiDB-lite"/>
    </source>
</evidence>
<dbReference type="SUPFAM" id="SSF49764">
    <property type="entry name" value="HSP20-like chaperones"/>
    <property type="match status" value="1"/>
</dbReference>
<dbReference type="Proteomes" id="UP000001396">
    <property type="component" value="Unassembled WGS sequence"/>
</dbReference>
<keyword evidence="1 6" id="KW-0346">Stress response</keyword>
<keyword evidence="7" id="KW-1185">Reference proteome</keyword>
<proteinExistence type="inferred from homology"/>
<accession>D3B689</accession>
<evidence type="ECO:0000256" key="2">
    <source>
        <dbReference type="PROSITE-ProRule" id="PRU00285"/>
    </source>
</evidence>
<evidence type="ECO:0000313" key="6">
    <source>
        <dbReference type="EMBL" id="EFA83387.1"/>
    </source>
</evidence>
<comment type="similarity">
    <text evidence="2 3">Belongs to the small heat shock protein (HSP20) family.</text>
</comment>
<evidence type="ECO:0000256" key="3">
    <source>
        <dbReference type="RuleBase" id="RU003616"/>
    </source>
</evidence>
<dbReference type="InParanoid" id="D3B689"/>
<protein>
    <submittedName>
        <fullName evidence="6">Heat shock protein Hsp20 domain-containing protein</fullName>
    </submittedName>
</protein>
<dbReference type="AlphaFoldDB" id="D3B689"/>
<dbReference type="Gene3D" id="2.60.40.790">
    <property type="match status" value="1"/>
</dbReference>
<dbReference type="PANTHER" id="PTHR11527">
    <property type="entry name" value="HEAT-SHOCK PROTEIN 20 FAMILY MEMBER"/>
    <property type="match status" value="1"/>
</dbReference>
<dbReference type="OMA" id="QCSINKS"/>
<feature type="region of interest" description="Disordered" evidence="4">
    <location>
        <begin position="91"/>
        <end position="155"/>
    </location>
</feature>